<proteinExistence type="predicted"/>
<accession>A0A644ZMF5</accession>
<name>A0A644ZMF5_9ZZZZ</name>
<comment type="caution">
    <text evidence="2">The sequence shown here is derived from an EMBL/GenBank/DDBJ whole genome shotgun (WGS) entry which is preliminary data.</text>
</comment>
<reference evidence="2" key="1">
    <citation type="submission" date="2019-08" db="EMBL/GenBank/DDBJ databases">
        <authorList>
            <person name="Kucharzyk K."/>
            <person name="Murdoch R.W."/>
            <person name="Higgins S."/>
            <person name="Loffler F."/>
        </authorList>
    </citation>
    <scope>NUCLEOTIDE SEQUENCE</scope>
</reference>
<feature type="compositionally biased region" description="Basic and acidic residues" evidence="1">
    <location>
        <begin position="23"/>
        <end position="48"/>
    </location>
</feature>
<gene>
    <name evidence="2" type="ORF">SDC9_88567</name>
</gene>
<protein>
    <submittedName>
        <fullName evidence="2">Uncharacterized protein</fullName>
    </submittedName>
</protein>
<sequence length="48" mass="5750">MLGHLTYEQIEWKSRQAAIQHQTDPERQHEKSGEKEHDPQRHVCDDAR</sequence>
<feature type="region of interest" description="Disordered" evidence="1">
    <location>
        <begin position="16"/>
        <end position="48"/>
    </location>
</feature>
<organism evidence="2">
    <name type="scientific">bioreactor metagenome</name>
    <dbReference type="NCBI Taxonomy" id="1076179"/>
    <lineage>
        <taxon>unclassified sequences</taxon>
        <taxon>metagenomes</taxon>
        <taxon>ecological metagenomes</taxon>
    </lineage>
</organism>
<dbReference type="EMBL" id="VSSQ01009532">
    <property type="protein sequence ID" value="MPM41907.1"/>
    <property type="molecule type" value="Genomic_DNA"/>
</dbReference>
<dbReference type="AlphaFoldDB" id="A0A644ZMF5"/>
<evidence type="ECO:0000256" key="1">
    <source>
        <dbReference type="SAM" id="MobiDB-lite"/>
    </source>
</evidence>
<evidence type="ECO:0000313" key="2">
    <source>
        <dbReference type="EMBL" id="MPM41907.1"/>
    </source>
</evidence>